<evidence type="ECO:0000259" key="1">
    <source>
        <dbReference type="Pfam" id="PF13472"/>
    </source>
</evidence>
<dbReference type="Proteomes" id="UP001589890">
    <property type="component" value="Unassembled WGS sequence"/>
</dbReference>
<evidence type="ECO:0000313" key="2">
    <source>
        <dbReference type="EMBL" id="MFC0628789.1"/>
    </source>
</evidence>
<keyword evidence="3" id="KW-1185">Reference proteome</keyword>
<dbReference type="EMBL" id="JBHLTC010000040">
    <property type="protein sequence ID" value="MFC0628789.1"/>
    <property type="molecule type" value="Genomic_DNA"/>
</dbReference>
<protein>
    <submittedName>
        <fullName evidence="2">SGNH/GDSL hydrolase family protein</fullName>
        <ecNumber evidence="2">3.1.-.-</ecNumber>
    </submittedName>
</protein>
<dbReference type="InterPro" id="IPR053140">
    <property type="entry name" value="GDSL_Rv0518-like"/>
</dbReference>
<dbReference type="EC" id="3.1.-.-" evidence="2"/>
<comment type="caution">
    <text evidence="2">The sequence shown here is derived from an EMBL/GenBank/DDBJ whole genome shotgun (WGS) entry which is preliminary data.</text>
</comment>
<dbReference type="PANTHER" id="PTHR43784:SF2">
    <property type="entry name" value="GDSL-LIKE LIPASE_ACYLHYDROLASE, PUTATIVE (AFU_ORTHOLOGUE AFUA_2G00820)-RELATED"/>
    <property type="match status" value="1"/>
</dbReference>
<dbReference type="CDD" id="cd01832">
    <property type="entry name" value="SGNH_hydrolase_like_1"/>
    <property type="match status" value="1"/>
</dbReference>
<dbReference type="RefSeq" id="WP_380055702.1">
    <property type="nucleotide sequence ID" value="NZ_JBHLTC010000040.1"/>
</dbReference>
<dbReference type="Gene3D" id="3.40.50.1110">
    <property type="entry name" value="SGNH hydrolase"/>
    <property type="match status" value="1"/>
</dbReference>
<sequence length="228" mass="24628">MIRNELDPGCGWMDGAPDPYCLRPGQAAELVAGHPWHRFVVLGDSVASGPTEPVAGYNPEHWTTQVANALGVEFLNLGVSGLRAREVRESQLEPAVHFRPDLALVVCGGNDAFSSRYDPEAVDAELRAMILRLQRAGAEVITIGMFDVSHSPAVPDHFRAGLGERMRTLSAHTATLAHELGTLHVDLTSHPASKDPTIYSTDGKHGNARSDAIATTQTLHRLTTHLHP</sequence>
<dbReference type="Pfam" id="PF13472">
    <property type="entry name" value="Lipase_GDSL_2"/>
    <property type="match status" value="1"/>
</dbReference>
<dbReference type="GO" id="GO:0016787">
    <property type="term" value="F:hydrolase activity"/>
    <property type="evidence" value="ECO:0007669"/>
    <property type="project" value="UniProtKB-KW"/>
</dbReference>
<dbReference type="InterPro" id="IPR036514">
    <property type="entry name" value="SGNH_hydro_sf"/>
</dbReference>
<dbReference type="PANTHER" id="PTHR43784">
    <property type="entry name" value="GDSL-LIKE LIPASE/ACYLHYDROLASE, PUTATIVE (AFU_ORTHOLOGUE AFUA_2G00820)-RELATED"/>
    <property type="match status" value="1"/>
</dbReference>
<gene>
    <name evidence="2" type="ORF">ACFFGN_32285</name>
</gene>
<name>A0ABV6QVX1_9ACTN</name>
<reference evidence="2 3" key="1">
    <citation type="submission" date="2024-09" db="EMBL/GenBank/DDBJ databases">
        <authorList>
            <person name="Sun Q."/>
            <person name="Mori K."/>
        </authorList>
    </citation>
    <scope>NUCLEOTIDE SEQUENCE [LARGE SCALE GENOMIC DNA]</scope>
    <source>
        <strain evidence="2 3">CGMCC 1.15906</strain>
    </source>
</reference>
<organism evidence="2 3">
    <name type="scientific">Kribbella deserti</name>
    <dbReference type="NCBI Taxonomy" id="1926257"/>
    <lineage>
        <taxon>Bacteria</taxon>
        <taxon>Bacillati</taxon>
        <taxon>Actinomycetota</taxon>
        <taxon>Actinomycetes</taxon>
        <taxon>Propionibacteriales</taxon>
        <taxon>Kribbellaceae</taxon>
        <taxon>Kribbella</taxon>
    </lineage>
</organism>
<feature type="domain" description="SGNH hydrolase-type esterase" evidence="1">
    <location>
        <begin position="41"/>
        <end position="208"/>
    </location>
</feature>
<keyword evidence="2" id="KW-0378">Hydrolase</keyword>
<proteinExistence type="predicted"/>
<evidence type="ECO:0000313" key="3">
    <source>
        <dbReference type="Proteomes" id="UP001589890"/>
    </source>
</evidence>
<dbReference type="SUPFAM" id="SSF52266">
    <property type="entry name" value="SGNH hydrolase"/>
    <property type="match status" value="1"/>
</dbReference>
<accession>A0ABV6QVX1</accession>
<dbReference type="InterPro" id="IPR013830">
    <property type="entry name" value="SGNH_hydro"/>
</dbReference>